<evidence type="ECO:0000313" key="2">
    <source>
        <dbReference type="Proteomes" id="UP000255024"/>
    </source>
</evidence>
<reference evidence="1 2" key="1">
    <citation type="submission" date="2018-06" db="EMBL/GenBank/DDBJ databases">
        <authorList>
            <consortium name="Pathogen Informatics"/>
            <person name="Doyle S."/>
        </authorList>
    </citation>
    <scope>NUCLEOTIDE SEQUENCE [LARGE SCALE GENOMIC DNA]</scope>
    <source>
        <strain evidence="1 2">NCTC11179</strain>
    </source>
</reference>
<keyword evidence="2" id="KW-1185">Reference proteome</keyword>
<dbReference type="RefSeq" id="WP_115091246.1">
    <property type="nucleotide sequence ID" value="NZ_CP068107.1"/>
</dbReference>
<accession>A0A378RPT8</accession>
<protein>
    <submittedName>
        <fullName evidence="1">Bacteriocin biosynthesis cyclodehydratase domain</fullName>
    </submittedName>
</protein>
<organism evidence="1 2">
    <name type="scientific">Myroides odoratus</name>
    <name type="common">Flavobacterium odoratum</name>
    <dbReference type="NCBI Taxonomy" id="256"/>
    <lineage>
        <taxon>Bacteria</taxon>
        <taxon>Pseudomonadati</taxon>
        <taxon>Bacteroidota</taxon>
        <taxon>Flavobacteriia</taxon>
        <taxon>Flavobacteriales</taxon>
        <taxon>Flavobacteriaceae</taxon>
        <taxon>Myroides</taxon>
    </lineage>
</organism>
<dbReference type="AlphaFoldDB" id="A0A378RPT8"/>
<proteinExistence type="predicted"/>
<sequence>MKQKKWKIIQTHPTEYILLSDSNSIKKITGKDASDIITVLTLVRDQLPIPPDLPLSDTSILQQNRVEELRYWLTLHQFITADTKLDAPLYLDIIGEFGTNLTLLHSFIAGLPEQIKVSTVYNLSLEEQPKFRISEHPVTLTLLVGPYFYNTTTIRHISAWQQMSSSDFLFVELYENGLLLGPLMNSHKGTVCLNCIEARKVFNSTASAALIDHFWDIERIKNHASPVWEIGIFSIATSFIYNELYKIMVQCDKALYNKAIFIDFNRYHNQYFTVFSSPSCEFCANLSIYNPL</sequence>
<evidence type="ECO:0000313" key="1">
    <source>
        <dbReference type="EMBL" id="STZ28301.1"/>
    </source>
</evidence>
<dbReference type="Gene3D" id="3.40.50.720">
    <property type="entry name" value="NAD(P)-binding Rossmann-like Domain"/>
    <property type="match status" value="1"/>
</dbReference>
<gene>
    <name evidence="1" type="ORF">NCTC11179_01843</name>
</gene>
<dbReference type="Proteomes" id="UP000255024">
    <property type="component" value="Unassembled WGS sequence"/>
</dbReference>
<dbReference type="EMBL" id="UGQL01000001">
    <property type="protein sequence ID" value="STZ28301.1"/>
    <property type="molecule type" value="Genomic_DNA"/>
</dbReference>
<name>A0A378RPT8_MYROD</name>